<proteinExistence type="predicted"/>
<protein>
    <recommendedName>
        <fullName evidence="7">Nucleoid-associated protein Lsr2</fullName>
    </recommendedName>
</protein>
<dbReference type="Gene3D" id="4.10.320.10">
    <property type="entry name" value="E3-binding domain"/>
    <property type="match status" value="1"/>
</dbReference>
<evidence type="ECO:0000259" key="4">
    <source>
        <dbReference type="Pfam" id="PF23359"/>
    </source>
</evidence>
<dbReference type="InterPro" id="IPR036625">
    <property type="entry name" value="E3-bd_dom_sf"/>
</dbReference>
<reference evidence="5 6" key="1">
    <citation type="submission" date="2015-01" db="EMBL/GenBank/DDBJ databases">
        <title>Genome sequence of Mycobacterium llatzerense and Mycobacterium immunogenum recovered from brain abscess.</title>
        <authorList>
            <person name="Greninger A.L."/>
            <person name="Langelier C."/>
            <person name="Cunningham G."/>
            <person name="Chiu C.Y."/>
            <person name="Miller S."/>
        </authorList>
    </citation>
    <scope>NUCLEOTIDE SEQUENCE [LARGE SCALE GENOMIC DNA]</scope>
    <source>
        <strain evidence="5 6">CLUC14</strain>
    </source>
</reference>
<dbReference type="OrthoDB" id="4113332at2"/>
<keyword evidence="1" id="KW-0238">DNA-binding</keyword>
<evidence type="ECO:0000259" key="3">
    <source>
        <dbReference type="Pfam" id="PF11774"/>
    </source>
</evidence>
<sequence length="134" mass="14420">MAERIVVQLVDDINGTEITDDSGERINFSVRGVDYQIDLSAANVAKFEKALAPYLDAATRVGGRRTRTPKVAEPSSRSAKGGASRGRGRKAAGKGLTSKDELTAIREWAQQNGYDVASRGRIKADIVEAYHAAN</sequence>
<dbReference type="InterPro" id="IPR024412">
    <property type="entry name" value="Lsr2_dim_dom"/>
</dbReference>
<name>A0A0D1KXY8_9MYCO</name>
<dbReference type="STRING" id="280871.TL10_28820"/>
<dbReference type="PATRIC" id="fig|280871.6.peg.5979"/>
<evidence type="ECO:0008006" key="7">
    <source>
        <dbReference type="Google" id="ProtNLM"/>
    </source>
</evidence>
<dbReference type="RefSeq" id="WP_043393784.1">
    <property type="nucleotide sequence ID" value="NZ_JXST01000075.1"/>
</dbReference>
<comment type="caution">
    <text evidence="5">The sequence shown here is derived from an EMBL/GenBank/DDBJ whole genome shotgun (WGS) entry which is preliminary data.</text>
</comment>
<evidence type="ECO:0000313" key="5">
    <source>
        <dbReference type="EMBL" id="KIU13625.1"/>
    </source>
</evidence>
<dbReference type="Proteomes" id="UP000032221">
    <property type="component" value="Unassembled WGS sequence"/>
</dbReference>
<evidence type="ECO:0000313" key="6">
    <source>
        <dbReference type="Proteomes" id="UP000032221"/>
    </source>
</evidence>
<dbReference type="Gene3D" id="3.30.60.230">
    <property type="entry name" value="Lsr2, dimerization domain"/>
    <property type="match status" value="1"/>
</dbReference>
<dbReference type="Pfam" id="PF11774">
    <property type="entry name" value="Lsr2"/>
    <property type="match status" value="1"/>
</dbReference>
<dbReference type="GO" id="GO:0003677">
    <property type="term" value="F:DNA binding"/>
    <property type="evidence" value="ECO:0007669"/>
    <property type="project" value="UniProtKB-KW"/>
</dbReference>
<dbReference type="Pfam" id="PF23359">
    <property type="entry name" value="Lsr2_DNA-bd"/>
    <property type="match status" value="1"/>
</dbReference>
<feature type="region of interest" description="Disordered" evidence="2">
    <location>
        <begin position="62"/>
        <end position="98"/>
    </location>
</feature>
<evidence type="ECO:0000256" key="1">
    <source>
        <dbReference type="ARBA" id="ARBA00023125"/>
    </source>
</evidence>
<dbReference type="GO" id="GO:0016746">
    <property type="term" value="F:acyltransferase activity"/>
    <property type="evidence" value="ECO:0007669"/>
    <property type="project" value="InterPro"/>
</dbReference>
<dbReference type="EMBL" id="JXST01000075">
    <property type="protein sequence ID" value="KIU13625.1"/>
    <property type="molecule type" value="Genomic_DNA"/>
</dbReference>
<gene>
    <name evidence="5" type="ORF">TL10_28820</name>
</gene>
<accession>A0A0D1KXY8</accession>
<evidence type="ECO:0000256" key="2">
    <source>
        <dbReference type="SAM" id="MobiDB-lite"/>
    </source>
</evidence>
<feature type="domain" description="Lsr2 dimerization" evidence="3">
    <location>
        <begin position="1"/>
        <end position="62"/>
    </location>
</feature>
<keyword evidence="6" id="KW-1185">Reference proteome</keyword>
<dbReference type="InterPro" id="IPR055370">
    <property type="entry name" value="Lsr2_DNA-bd"/>
</dbReference>
<dbReference type="AlphaFoldDB" id="A0A0D1KXY8"/>
<feature type="domain" description="Lsr2 DNA-binding" evidence="4">
    <location>
        <begin position="99"/>
        <end position="133"/>
    </location>
</feature>
<organism evidence="5 6">
    <name type="scientific">Mycolicibacterium llatzerense</name>
    <dbReference type="NCBI Taxonomy" id="280871"/>
    <lineage>
        <taxon>Bacteria</taxon>
        <taxon>Bacillati</taxon>
        <taxon>Actinomycetota</taxon>
        <taxon>Actinomycetes</taxon>
        <taxon>Mycobacteriales</taxon>
        <taxon>Mycobacteriaceae</taxon>
        <taxon>Mycolicibacterium</taxon>
    </lineage>
</organism>
<dbReference type="InterPro" id="IPR042261">
    <property type="entry name" value="Lsr2-like_dimerization"/>
</dbReference>